<dbReference type="PANTHER" id="PTHR43280:SF2">
    <property type="entry name" value="HTH-TYPE TRANSCRIPTIONAL REGULATOR EXSA"/>
    <property type="match status" value="1"/>
</dbReference>
<dbReference type="EMBL" id="CP094671">
    <property type="protein sequence ID" value="UOG77458.1"/>
    <property type="molecule type" value="Genomic_DNA"/>
</dbReference>
<dbReference type="Pfam" id="PF07883">
    <property type="entry name" value="Cupin_2"/>
    <property type="match status" value="1"/>
</dbReference>
<organism evidence="5 6">
    <name type="scientific">Hymenobacter tibetensis</name>
    <dbReference type="NCBI Taxonomy" id="497967"/>
    <lineage>
        <taxon>Bacteria</taxon>
        <taxon>Pseudomonadati</taxon>
        <taxon>Bacteroidota</taxon>
        <taxon>Cytophagia</taxon>
        <taxon>Cytophagales</taxon>
        <taxon>Hymenobacteraceae</taxon>
        <taxon>Hymenobacter</taxon>
    </lineage>
</organism>
<geneLocation type="plasmid" evidence="5 6">
    <name>unnamed2</name>
</geneLocation>
<dbReference type="InterPro" id="IPR018060">
    <property type="entry name" value="HTH_AraC"/>
</dbReference>
<keyword evidence="3" id="KW-0804">Transcription</keyword>
<dbReference type="Gene3D" id="2.60.120.10">
    <property type="entry name" value="Jelly Rolls"/>
    <property type="match status" value="1"/>
</dbReference>
<sequence>MKPQLLKISLPSECSFSIRQDVVPHFYNRWHYHAEVELVHIQQGHGTQFVGDSIQRFAPGDVLLIGANLPHYWRCDAEYFASQSGLQAQATVVHFLPDFWGTALLDLPESRALSYLLEQARRGIRLHGPVRDAVRRLLARLLTATGVARLVLLLRILTLVAAEEVELLASSPHSAPGNEADTERINRIYAYSLAHFQQAVPLTDIAAVANLSVHSFCRYFKAHTRKSYSRFLLELRVRHACQLLHGGSLSIAQVCYESGFNQFSSFNKYFKQITGMAPLYYRQTVQRGAATI</sequence>
<dbReference type="InterPro" id="IPR013096">
    <property type="entry name" value="Cupin_2"/>
</dbReference>
<dbReference type="SMART" id="SM00342">
    <property type="entry name" value="HTH_ARAC"/>
    <property type="match status" value="1"/>
</dbReference>
<dbReference type="Proteomes" id="UP000831113">
    <property type="component" value="Plasmid unnamed2"/>
</dbReference>
<keyword evidence="6" id="KW-1185">Reference proteome</keyword>
<dbReference type="CDD" id="cd06976">
    <property type="entry name" value="cupin_MtlR-like_N"/>
    <property type="match status" value="1"/>
</dbReference>
<dbReference type="SUPFAM" id="SSF51182">
    <property type="entry name" value="RmlC-like cupins"/>
    <property type="match status" value="1"/>
</dbReference>
<protein>
    <submittedName>
        <fullName evidence="5">AraC family transcriptional regulator</fullName>
    </submittedName>
</protein>
<dbReference type="InterPro" id="IPR011051">
    <property type="entry name" value="RmlC_Cupin_sf"/>
</dbReference>
<feature type="domain" description="HTH araC/xylS-type" evidence="4">
    <location>
        <begin position="186"/>
        <end position="284"/>
    </location>
</feature>
<reference evidence="5 6" key="1">
    <citation type="submission" date="2022-03" db="EMBL/GenBank/DDBJ databases">
        <title>Hymenobactersp. isolated from the air.</title>
        <authorList>
            <person name="Won M."/>
            <person name="Kwon S.-W."/>
        </authorList>
    </citation>
    <scope>NUCLEOTIDE SEQUENCE [LARGE SCALE GENOMIC DNA]</scope>
    <source>
        <strain evidence="5 6">KACC 21982</strain>
        <plasmid evidence="5 6">unnamed2</plasmid>
    </source>
</reference>
<evidence type="ECO:0000256" key="3">
    <source>
        <dbReference type="ARBA" id="ARBA00023163"/>
    </source>
</evidence>
<dbReference type="PANTHER" id="PTHR43280">
    <property type="entry name" value="ARAC-FAMILY TRANSCRIPTIONAL REGULATOR"/>
    <property type="match status" value="1"/>
</dbReference>
<accession>A0ABY4D522</accession>
<keyword evidence="5" id="KW-0614">Plasmid</keyword>
<dbReference type="InterPro" id="IPR018062">
    <property type="entry name" value="HTH_AraC-typ_CS"/>
</dbReference>
<keyword evidence="2" id="KW-0238">DNA-binding</keyword>
<evidence type="ECO:0000313" key="6">
    <source>
        <dbReference type="Proteomes" id="UP000831113"/>
    </source>
</evidence>
<name>A0ABY4D522_9BACT</name>
<evidence type="ECO:0000259" key="4">
    <source>
        <dbReference type="PROSITE" id="PS01124"/>
    </source>
</evidence>
<evidence type="ECO:0000256" key="1">
    <source>
        <dbReference type="ARBA" id="ARBA00023015"/>
    </source>
</evidence>
<dbReference type="PROSITE" id="PS01124">
    <property type="entry name" value="HTH_ARAC_FAMILY_2"/>
    <property type="match status" value="1"/>
</dbReference>
<dbReference type="InterPro" id="IPR014710">
    <property type="entry name" value="RmlC-like_jellyroll"/>
</dbReference>
<dbReference type="Gene3D" id="1.10.10.60">
    <property type="entry name" value="Homeodomain-like"/>
    <property type="match status" value="2"/>
</dbReference>
<dbReference type="Pfam" id="PF12833">
    <property type="entry name" value="HTH_18"/>
    <property type="match status" value="1"/>
</dbReference>
<dbReference type="PROSITE" id="PS00041">
    <property type="entry name" value="HTH_ARAC_FAMILY_1"/>
    <property type="match status" value="1"/>
</dbReference>
<proteinExistence type="predicted"/>
<dbReference type="InterPro" id="IPR009057">
    <property type="entry name" value="Homeodomain-like_sf"/>
</dbReference>
<evidence type="ECO:0000313" key="5">
    <source>
        <dbReference type="EMBL" id="UOG77458.1"/>
    </source>
</evidence>
<keyword evidence="1" id="KW-0805">Transcription regulation</keyword>
<dbReference type="SUPFAM" id="SSF46689">
    <property type="entry name" value="Homeodomain-like"/>
    <property type="match status" value="2"/>
</dbReference>
<gene>
    <name evidence="5" type="ORF">MTX78_23840</name>
</gene>
<evidence type="ECO:0000256" key="2">
    <source>
        <dbReference type="ARBA" id="ARBA00023125"/>
    </source>
</evidence>